<dbReference type="EMBL" id="BART01014117">
    <property type="protein sequence ID" value="GAG85031.1"/>
    <property type="molecule type" value="Genomic_DNA"/>
</dbReference>
<dbReference type="Pfam" id="PF20208">
    <property type="entry name" value="ARPP-1"/>
    <property type="match status" value="1"/>
</dbReference>
<feature type="non-terminal residue" evidence="2">
    <location>
        <position position="1"/>
    </location>
</feature>
<proteinExistence type="predicted"/>
<evidence type="ECO:0000313" key="2">
    <source>
        <dbReference type="EMBL" id="GAG85031.1"/>
    </source>
</evidence>
<dbReference type="AlphaFoldDB" id="X1CLE5"/>
<evidence type="ECO:0000259" key="1">
    <source>
        <dbReference type="Pfam" id="PF20208"/>
    </source>
</evidence>
<organism evidence="2">
    <name type="scientific">marine sediment metagenome</name>
    <dbReference type="NCBI Taxonomy" id="412755"/>
    <lineage>
        <taxon>unclassified sequences</taxon>
        <taxon>metagenomes</taxon>
        <taxon>ecological metagenomes</taxon>
    </lineage>
</organism>
<sequence length="186" mass="20519">HIIFQNLGDIPILIEEGEIFLGEGTQDRICVGTVIADPGTTLNISVKCVHAPHRLSRGSSFSYGGKASRGMLNEMRSGKFYNASIGLGASTISQSSVWKKVKEEMGYEKSVSDNSKYTLGIKARKGRVKKRSKKVKFPKNTIGVVAIDNKGEIKGVEIYRSPHNFNIRKEGIFESLETNISWEPEG</sequence>
<name>X1CLE5_9ZZZZ</name>
<comment type="caution">
    <text evidence="2">The sequence shown here is derived from an EMBL/GenBank/DDBJ whole genome shotgun (WGS) entry which is preliminary data.</text>
</comment>
<reference evidence="2" key="1">
    <citation type="journal article" date="2014" name="Front. Microbiol.">
        <title>High frequency of phylogenetically diverse reductive dehalogenase-homologous genes in deep subseafloor sedimentary metagenomes.</title>
        <authorList>
            <person name="Kawai M."/>
            <person name="Futagami T."/>
            <person name="Toyoda A."/>
            <person name="Takaki Y."/>
            <person name="Nishi S."/>
            <person name="Hori S."/>
            <person name="Arai W."/>
            <person name="Tsubouchi T."/>
            <person name="Morono Y."/>
            <person name="Uchiyama I."/>
            <person name="Ito T."/>
            <person name="Fujiyama A."/>
            <person name="Inagaki F."/>
            <person name="Takami H."/>
        </authorList>
    </citation>
    <scope>NUCLEOTIDE SEQUENCE</scope>
    <source>
        <strain evidence="2">Expedition CK06-06</strain>
    </source>
</reference>
<gene>
    <name evidence="2" type="ORF">S01H4_28402</name>
</gene>
<feature type="non-terminal residue" evidence="2">
    <location>
        <position position="186"/>
    </location>
</feature>
<feature type="domain" description="ARG and Rhodanese-Phosphatase-superfamily-associated" evidence="1">
    <location>
        <begin position="3"/>
        <end position="174"/>
    </location>
</feature>
<dbReference type="InterPro" id="IPR046699">
    <property type="entry name" value="ARPP-1"/>
</dbReference>
<accession>X1CLE5</accession>
<protein>
    <recommendedName>
        <fullName evidence="1">ARG and Rhodanese-Phosphatase-superfamily-associated domain-containing protein</fullName>
    </recommendedName>
</protein>